<evidence type="ECO:0000256" key="1">
    <source>
        <dbReference type="ARBA" id="ARBA00005466"/>
    </source>
</evidence>
<dbReference type="InterPro" id="IPR006094">
    <property type="entry name" value="Oxid_FAD_bind_N"/>
</dbReference>
<keyword evidence="3" id="KW-0274">FAD</keyword>
<sequence length="515" mass="55914">MLSRVLLAGVCMVAASSAEYATTPKTLQAQQNVSVPTSLPVADLATGASCACNQLNAAYNSLLVSPDSLNYTAECTEYWDRRSNASPACIFLPETADQVAAAVGILASCGAQFAIRGGGHMNFPGANSIEGGVTIALGKMVNTKVASDNSSVEYGPGARWVDVYSALAPYGLYAIGGRLKTIGAPGLTLIGGFHWLINKYGFTMDQILSYDVVLGNGTQVVASAQSHPDLFWALKGGANNFGIVTKFTMKAYPIPQISTTVQYFAEPQVPAWIDATFDMTSNNPPDIGAGSIAKAEYNSTTGKFNAILLGVQEGTESPPSRFAPYFAVNATAVINKVMTPIDWHKDKETPNQLFRIQFAHKTMTLDKPQMRKIYEAWKLAIDDVKGVEGLAPGLVLNIVSKSTMTVAKQNGIGNTWGLDDSEDLMIWQLSSSWANPKDDIRMTAWQRGFIDYWHRENQKLGLAREFIYMGDAGEFQDPFAGFPLENVRRMRDIRAAYDPLEVFSRLNWGGFKLGS</sequence>
<comment type="caution">
    <text evidence="7">The sequence shown here is derived from an EMBL/GenBank/DDBJ whole genome shotgun (WGS) entry which is preliminary data.</text>
</comment>
<evidence type="ECO:0000259" key="6">
    <source>
        <dbReference type="PROSITE" id="PS51387"/>
    </source>
</evidence>
<dbReference type="InterPro" id="IPR050416">
    <property type="entry name" value="FAD-linked_Oxidoreductase"/>
</dbReference>
<dbReference type="Gene3D" id="3.30.43.10">
    <property type="entry name" value="Uridine Diphospho-n-acetylenolpyruvylglucosamine Reductase, domain 2"/>
    <property type="match status" value="1"/>
</dbReference>
<dbReference type="InterPro" id="IPR016167">
    <property type="entry name" value="FAD-bd_PCMH_sub1"/>
</dbReference>
<name>A0AAD9SZU4_9HELO</name>
<evidence type="ECO:0000313" key="7">
    <source>
        <dbReference type="EMBL" id="KAK2625989.1"/>
    </source>
</evidence>
<keyword evidence="2" id="KW-0285">Flavoprotein</keyword>
<dbReference type="AlphaFoldDB" id="A0AAD9SZU4"/>
<dbReference type="GO" id="GO:0071949">
    <property type="term" value="F:FAD binding"/>
    <property type="evidence" value="ECO:0007669"/>
    <property type="project" value="InterPro"/>
</dbReference>
<keyword evidence="5" id="KW-0732">Signal</keyword>
<feature type="signal peptide" evidence="5">
    <location>
        <begin position="1"/>
        <end position="18"/>
    </location>
</feature>
<accession>A0AAD9SZU4</accession>
<dbReference type="PANTHER" id="PTHR42973:SF53">
    <property type="entry name" value="FAD-BINDING PCMH-TYPE DOMAIN-CONTAINING PROTEIN-RELATED"/>
    <property type="match status" value="1"/>
</dbReference>
<evidence type="ECO:0000256" key="2">
    <source>
        <dbReference type="ARBA" id="ARBA00022630"/>
    </source>
</evidence>
<evidence type="ECO:0000313" key="8">
    <source>
        <dbReference type="Proteomes" id="UP001285354"/>
    </source>
</evidence>
<protein>
    <recommendedName>
        <fullName evidence="6">FAD-binding PCMH-type domain-containing protein</fullName>
    </recommendedName>
</protein>
<reference evidence="7" key="1">
    <citation type="submission" date="2023-06" db="EMBL/GenBank/DDBJ databases">
        <title>Draft genome of Marssonina rosae.</title>
        <authorList>
            <person name="Cheng Q."/>
        </authorList>
    </citation>
    <scope>NUCLEOTIDE SEQUENCE</scope>
    <source>
        <strain evidence="7">R4</strain>
    </source>
</reference>
<organism evidence="7 8">
    <name type="scientific">Diplocarpon rosae</name>
    <dbReference type="NCBI Taxonomy" id="946125"/>
    <lineage>
        <taxon>Eukaryota</taxon>
        <taxon>Fungi</taxon>
        <taxon>Dikarya</taxon>
        <taxon>Ascomycota</taxon>
        <taxon>Pezizomycotina</taxon>
        <taxon>Leotiomycetes</taxon>
        <taxon>Helotiales</taxon>
        <taxon>Drepanopezizaceae</taxon>
        <taxon>Diplocarpon</taxon>
    </lineage>
</organism>
<feature type="chain" id="PRO_5041921051" description="FAD-binding PCMH-type domain-containing protein" evidence="5">
    <location>
        <begin position="19"/>
        <end position="515"/>
    </location>
</feature>
<dbReference type="Gene3D" id="3.40.462.20">
    <property type="match status" value="1"/>
</dbReference>
<comment type="similarity">
    <text evidence="1">Belongs to the oxygen-dependent FAD-linked oxidoreductase family.</text>
</comment>
<evidence type="ECO:0000256" key="4">
    <source>
        <dbReference type="ARBA" id="ARBA00023002"/>
    </source>
</evidence>
<evidence type="ECO:0000256" key="5">
    <source>
        <dbReference type="SAM" id="SignalP"/>
    </source>
</evidence>
<dbReference type="PROSITE" id="PS51387">
    <property type="entry name" value="FAD_PCMH"/>
    <property type="match status" value="1"/>
</dbReference>
<dbReference type="SUPFAM" id="SSF56176">
    <property type="entry name" value="FAD-binding/transporter-associated domain-like"/>
    <property type="match status" value="1"/>
</dbReference>
<proteinExistence type="inferred from homology"/>
<dbReference type="EMBL" id="JAUBYV010000006">
    <property type="protein sequence ID" value="KAK2625989.1"/>
    <property type="molecule type" value="Genomic_DNA"/>
</dbReference>
<keyword evidence="4" id="KW-0560">Oxidoreductase</keyword>
<dbReference type="Gene3D" id="3.30.465.10">
    <property type="match status" value="1"/>
</dbReference>
<gene>
    <name evidence="7" type="ORF">QTJ16_004251</name>
</gene>
<evidence type="ECO:0000256" key="3">
    <source>
        <dbReference type="ARBA" id="ARBA00022827"/>
    </source>
</evidence>
<dbReference type="Proteomes" id="UP001285354">
    <property type="component" value="Unassembled WGS sequence"/>
</dbReference>
<dbReference type="InterPro" id="IPR016169">
    <property type="entry name" value="FAD-bd_PCMH_sub2"/>
</dbReference>
<dbReference type="InterPro" id="IPR016166">
    <property type="entry name" value="FAD-bd_PCMH"/>
</dbReference>
<feature type="domain" description="FAD-binding PCMH-type" evidence="6">
    <location>
        <begin position="83"/>
        <end position="254"/>
    </location>
</feature>
<keyword evidence="8" id="KW-1185">Reference proteome</keyword>
<dbReference type="PANTHER" id="PTHR42973">
    <property type="entry name" value="BINDING OXIDOREDUCTASE, PUTATIVE (AFU_ORTHOLOGUE AFUA_1G17690)-RELATED"/>
    <property type="match status" value="1"/>
</dbReference>
<dbReference type="Pfam" id="PF01565">
    <property type="entry name" value="FAD_binding_4"/>
    <property type="match status" value="1"/>
</dbReference>
<dbReference type="GO" id="GO:0016491">
    <property type="term" value="F:oxidoreductase activity"/>
    <property type="evidence" value="ECO:0007669"/>
    <property type="project" value="UniProtKB-KW"/>
</dbReference>
<dbReference type="InterPro" id="IPR036318">
    <property type="entry name" value="FAD-bd_PCMH-like_sf"/>
</dbReference>